<evidence type="ECO:0000256" key="2">
    <source>
        <dbReference type="ARBA" id="ARBA00022801"/>
    </source>
</evidence>
<dbReference type="Pfam" id="PF00135">
    <property type="entry name" value="COesterase"/>
    <property type="match status" value="1"/>
</dbReference>
<dbReference type="SUPFAM" id="SSF53474">
    <property type="entry name" value="alpha/beta-Hydrolases"/>
    <property type="match status" value="1"/>
</dbReference>
<sequence length="534" mass="56996">MRRTGLALGLLAMASALPAQVADRPAGQPVRTDTGLVAGKMLTSGVRAWLGVPFAAPPVRDLRWRDPQPRAAWQGVWNADRPAPECIQPLRGRSINHYFGEEATSEDCLYLNIWAPATPPPVGKPYPVIAWIHGGGFTVGSASMANYAGEALAAKGVVYVAVAYRVGPLGFLAHPALTKEGQGHAGNYGLKDQIAALRWVQRNIAGFGGDRANVTIAGQSAGSMSVSLLQASPAARGLFHRVVGMSGSALGGPMAPAPLAEAEAEGVALQQALGAASIEAMRDMPADRLMALAAPVKRRPIVIDGQVVTQAPDTVFAAGRQADVPMMIGFTRDEYFRSLGQVASVTDYETAVRAAFPATAPAVLNAYPARTVEAARRAARDVARDSTLGVQMADWAGAQSARGKAPVYAYHFTRTQPYRPGVTFADHDPATAGAYHTADVPYWLGTLESLNLFRVTRDWTAYDRQLSAEMMDRLVAFARDGRPGRDWPAWTASKPQVHVFGEGGGMAAWPHIRDLPLFRDAAPVVPADRPRIRD</sequence>
<feature type="domain" description="Carboxylesterase type B" evidence="4">
    <location>
        <begin position="30"/>
        <end position="497"/>
    </location>
</feature>
<name>A0ABT8ZN09_9SPHN</name>
<dbReference type="EC" id="3.1.1.-" evidence="3"/>
<accession>A0ABT8ZN09</accession>
<dbReference type="InterPro" id="IPR019826">
    <property type="entry name" value="Carboxylesterase_B_AS"/>
</dbReference>
<dbReference type="PROSITE" id="PS00941">
    <property type="entry name" value="CARBOXYLESTERASE_B_2"/>
    <property type="match status" value="1"/>
</dbReference>
<evidence type="ECO:0000313" key="6">
    <source>
        <dbReference type="Proteomes" id="UP001176471"/>
    </source>
</evidence>
<organism evidence="5 6">
    <name type="scientific">Sphingobium cyanobacteriorum</name>
    <dbReference type="NCBI Taxonomy" id="3063954"/>
    <lineage>
        <taxon>Bacteria</taxon>
        <taxon>Pseudomonadati</taxon>
        <taxon>Pseudomonadota</taxon>
        <taxon>Alphaproteobacteria</taxon>
        <taxon>Sphingomonadales</taxon>
        <taxon>Sphingomonadaceae</taxon>
        <taxon>Sphingobium</taxon>
    </lineage>
</organism>
<keyword evidence="2 3" id="KW-0378">Hydrolase</keyword>
<evidence type="ECO:0000256" key="1">
    <source>
        <dbReference type="ARBA" id="ARBA00005964"/>
    </source>
</evidence>
<keyword evidence="6" id="KW-1185">Reference proteome</keyword>
<dbReference type="InterPro" id="IPR019819">
    <property type="entry name" value="Carboxylesterase_B_CS"/>
</dbReference>
<dbReference type="InterPro" id="IPR050309">
    <property type="entry name" value="Type-B_Carboxylest/Lipase"/>
</dbReference>
<reference evidence="5" key="1">
    <citation type="submission" date="2023-07" db="EMBL/GenBank/DDBJ databases">
        <title>Bacterial whole genome sequence for Sphingobium sp. HBC34.</title>
        <authorList>
            <person name="Le V."/>
            <person name="Ko S.-R."/>
            <person name="Ahn C.-Y."/>
            <person name="Oh H.-M."/>
        </authorList>
    </citation>
    <scope>NUCLEOTIDE SEQUENCE</scope>
    <source>
        <strain evidence="5">HBC34</strain>
    </source>
</reference>
<dbReference type="InterPro" id="IPR029058">
    <property type="entry name" value="AB_hydrolase_fold"/>
</dbReference>
<feature type="signal peptide" evidence="3">
    <location>
        <begin position="1"/>
        <end position="21"/>
    </location>
</feature>
<dbReference type="RefSeq" id="WP_304535934.1">
    <property type="nucleotide sequence ID" value="NZ_JAUQOM010000004.1"/>
</dbReference>
<evidence type="ECO:0000259" key="4">
    <source>
        <dbReference type="Pfam" id="PF00135"/>
    </source>
</evidence>
<protein>
    <recommendedName>
        <fullName evidence="3">Carboxylic ester hydrolase</fullName>
        <ecNumber evidence="3">3.1.1.-</ecNumber>
    </recommendedName>
</protein>
<dbReference type="EMBL" id="JAUQOM010000004">
    <property type="protein sequence ID" value="MDO7835508.1"/>
    <property type="molecule type" value="Genomic_DNA"/>
</dbReference>
<dbReference type="Gene3D" id="3.40.50.1820">
    <property type="entry name" value="alpha/beta hydrolase"/>
    <property type="match status" value="1"/>
</dbReference>
<comment type="similarity">
    <text evidence="1 3">Belongs to the type-B carboxylesterase/lipase family.</text>
</comment>
<comment type="caution">
    <text evidence="5">The sequence shown here is derived from an EMBL/GenBank/DDBJ whole genome shotgun (WGS) entry which is preliminary data.</text>
</comment>
<proteinExistence type="inferred from homology"/>
<feature type="chain" id="PRO_5044956650" description="Carboxylic ester hydrolase" evidence="3">
    <location>
        <begin position="22"/>
        <end position="534"/>
    </location>
</feature>
<keyword evidence="3" id="KW-0732">Signal</keyword>
<gene>
    <name evidence="5" type="ORF">Q4610_10690</name>
</gene>
<dbReference type="Proteomes" id="UP001176471">
    <property type="component" value="Unassembled WGS sequence"/>
</dbReference>
<dbReference type="PANTHER" id="PTHR11559">
    <property type="entry name" value="CARBOXYLESTERASE"/>
    <property type="match status" value="1"/>
</dbReference>
<evidence type="ECO:0000313" key="5">
    <source>
        <dbReference type="EMBL" id="MDO7835508.1"/>
    </source>
</evidence>
<dbReference type="InterPro" id="IPR002018">
    <property type="entry name" value="CarbesteraseB"/>
</dbReference>
<dbReference type="PROSITE" id="PS00122">
    <property type="entry name" value="CARBOXYLESTERASE_B_1"/>
    <property type="match status" value="1"/>
</dbReference>
<evidence type="ECO:0000256" key="3">
    <source>
        <dbReference type="RuleBase" id="RU361235"/>
    </source>
</evidence>